<dbReference type="PRINTS" id="PR01179">
    <property type="entry name" value="ODADCRBXLASE"/>
</dbReference>
<dbReference type="EC" id="4.1.1.19" evidence="5 14"/>
<evidence type="ECO:0000256" key="1">
    <source>
        <dbReference type="ARBA" id="ARBA00001933"/>
    </source>
</evidence>
<comment type="similarity">
    <text evidence="4">Belongs to the Orn/Lys/Arg decarboxylase class-II family. SpeA subfamily.</text>
</comment>
<evidence type="ECO:0000256" key="10">
    <source>
        <dbReference type="ARBA" id="ARBA00023023"/>
    </source>
</evidence>
<dbReference type="HOGENOM" id="CLU_027243_1_0_6"/>
<dbReference type="InterPro" id="IPR002985">
    <property type="entry name" value="Arg_decrbxlase"/>
</dbReference>
<evidence type="ECO:0000256" key="4">
    <source>
        <dbReference type="ARBA" id="ARBA00008357"/>
    </source>
</evidence>
<gene>
    <name evidence="19" type="primary">speA</name>
    <name evidence="19" type="ORF">TGUWTKB_4540</name>
</gene>
<evidence type="ECO:0000313" key="19">
    <source>
        <dbReference type="EMBL" id="BAP58680.1"/>
    </source>
</evidence>
<dbReference type="SUPFAM" id="SSF51419">
    <property type="entry name" value="PLP-binding barrel"/>
    <property type="match status" value="1"/>
</dbReference>
<evidence type="ECO:0000256" key="15">
    <source>
        <dbReference type="PIRSR" id="PIRSR001336-50"/>
    </source>
</evidence>
<dbReference type="InterPro" id="IPR022657">
    <property type="entry name" value="De-COase2_CS"/>
</dbReference>
<dbReference type="Pfam" id="PF17810">
    <property type="entry name" value="Arg_decarb_HB"/>
    <property type="match status" value="1"/>
</dbReference>
<reference evidence="19 20" key="2">
    <citation type="journal article" date="2014" name="Curr. Biol.">
        <title>Symbiont-Supplemented Maternal Investment Underpinning Host's Ecological Adaptation.</title>
        <authorList>
            <person name="Kaiwa N."/>
            <person name="Hosokawa T."/>
            <person name="Nikoh N."/>
            <person name="Tanahashi M."/>
            <person name="Moriyama M."/>
            <person name="Meng X.Y."/>
            <person name="Maeda T."/>
            <person name="Yamaguchi K."/>
            <person name="Shigenobu S."/>
            <person name="Ito M."/>
            <person name="Fukatsu T."/>
        </authorList>
    </citation>
    <scope>NUCLEOTIDE SEQUENCE [LARGE SCALE GENOMIC DNA]</scope>
    <source>
        <strain evidence="19 20">UwTKB</strain>
    </source>
</reference>
<dbReference type="Gene3D" id="1.10.287.3440">
    <property type="match status" value="1"/>
</dbReference>
<keyword evidence="12" id="KW-0620">Polyamine biosynthesis</keyword>
<dbReference type="GO" id="GO:0006527">
    <property type="term" value="P:L-arginine catabolic process"/>
    <property type="evidence" value="ECO:0007669"/>
    <property type="project" value="InterPro"/>
</dbReference>
<feature type="domain" description="Orn/DAP/Arg decarboxylase 2 N-terminal" evidence="17">
    <location>
        <begin position="78"/>
        <end position="341"/>
    </location>
</feature>
<comment type="function">
    <text evidence="3">Catalyzes the biosynthesis of agmatine from arginine.</text>
</comment>
<dbReference type="NCBIfam" id="TIGR01273">
    <property type="entry name" value="speA"/>
    <property type="match status" value="1"/>
</dbReference>
<feature type="domain" description="Arginine decarboxylase helical bundle" evidence="18">
    <location>
        <begin position="372"/>
        <end position="449"/>
    </location>
</feature>
<evidence type="ECO:0000256" key="3">
    <source>
        <dbReference type="ARBA" id="ARBA00002257"/>
    </source>
</evidence>
<evidence type="ECO:0000256" key="16">
    <source>
        <dbReference type="PIRSR" id="PIRSR600183-50"/>
    </source>
</evidence>
<dbReference type="PIRSF" id="PIRSF001336">
    <property type="entry name" value="Arg_decrbxlase"/>
    <property type="match status" value="1"/>
</dbReference>
<dbReference type="RefSeq" id="WP_041063179.1">
    <property type="nucleotide sequence ID" value="NZ_AP014521.1"/>
</dbReference>
<dbReference type="SUPFAM" id="SSF50621">
    <property type="entry name" value="Alanine racemase C-terminal domain-like"/>
    <property type="match status" value="1"/>
</dbReference>
<dbReference type="InterPro" id="IPR009006">
    <property type="entry name" value="Ala_racemase/Decarboxylase_C"/>
</dbReference>
<organism evidence="19 20">
    <name type="scientific">Candidatus Tachikawaea gelatinosa</name>
    <dbReference type="NCBI Taxonomy" id="1410383"/>
    <lineage>
        <taxon>Bacteria</taxon>
        <taxon>Pseudomonadati</taxon>
        <taxon>Pseudomonadota</taxon>
        <taxon>Gammaproteobacteria</taxon>
        <taxon>Enterobacterales</taxon>
        <taxon>Enterobacteriaceae</taxon>
        <taxon>Candidatus Tachikawaea</taxon>
    </lineage>
</organism>
<dbReference type="PROSITE" id="PS00879">
    <property type="entry name" value="ODR_DC_2_2"/>
    <property type="match status" value="1"/>
</dbReference>
<dbReference type="EMBL" id="AP014521">
    <property type="protein sequence ID" value="BAP58680.1"/>
    <property type="molecule type" value="Genomic_DNA"/>
</dbReference>
<evidence type="ECO:0000256" key="2">
    <source>
        <dbReference type="ARBA" id="ARBA00001946"/>
    </source>
</evidence>
<evidence type="ECO:0000256" key="13">
    <source>
        <dbReference type="ARBA" id="ARBA00023239"/>
    </source>
</evidence>
<dbReference type="InterPro" id="IPR040634">
    <property type="entry name" value="Arg_decarb_HB"/>
</dbReference>
<dbReference type="PRINTS" id="PR01180">
    <property type="entry name" value="ARGDCRBXLASE"/>
</dbReference>
<dbReference type="STRING" id="1410383.TGUWTKB_4540"/>
<keyword evidence="10" id="KW-0661">Putrescine biosynthesis</keyword>
<dbReference type="AlphaFoldDB" id="A0A090AS45"/>
<evidence type="ECO:0000256" key="8">
    <source>
        <dbReference type="ARBA" id="ARBA00022842"/>
    </source>
</evidence>
<keyword evidence="13" id="KW-0456">Lyase</keyword>
<dbReference type="GO" id="GO:0046872">
    <property type="term" value="F:metal ion binding"/>
    <property type="evidence" value="ECO:0007669"/>
    <property type="project" value="UniProtKB-KW"/>
</dbReference>
<evidence type="ECO:0000259" key="17">
    <source>
        <dbReference type="Pfam" id="PF02784"/>
    </source>
</evidence>
<accession>A0A090AS45</accession>
<reference evidence="20" key="1">
    <citation type="submission" date="2013-11" db="EMBL/GenBank/DDBJ databases">
        <title>Symbiont-containing voluminous jelly as an extraordinary maternal gift for overwintering insect nymphs.</title>
        <authorList>
            <person name="Kaiwa N."/>
            <person name="Hosokawa T."/>
            <person name="Nikoh N."/>
            <person name="Meng X.Y."/>
            <person name="Tanahashi M."/>
            <person name="Moriyama M."/>
            <person name="Maeda T."/>
            <person name="Yamaguchi K."/>
            <person name="Shigenobu S."/>
            <person name="Ito M."/>
            <person name="Fukatsu T."/>
        </authorList>
    </citation>
    <scope>NUCLEOTIDE SEQUENCE [LARGE SCALE GENOMIC DNA]</scope>
    <source>
        <strain evidence="20">UwTKB</strain>
    </source>
</reference>
<evidence type="ECO:0000256" key="9">
    <source>
        <dbReference type="ARBA" id="ARBA00022898"/>
    </source>
</evidence>
<dbReference type="Proteomes" id="UP000031627">
    <property type="component" value="Chromosome"/>
</dbReference>
<keyword evidence="6" id="KW-0479">Metal-binding</keyword>
<dbReference type="OrthoDB" id="9802658at2"/>
<dbReference type="PANTHER" id="PTHR43295">
    <property type="entry name" value="ARGININE DECARBOXYLASE"/>
    <property type="match status" value="1"/>
</dbReference>
<evidence type="ECO:0000256" key="14">
    <source>
        <dbReference type="NCBIfam" id="TIGR01273"/>
    </source>
</evidence>
<evidence type="ECO:0000256" key="5">
    <source>
        <dbReference type="ARBA" id="ARBA00012426"/>
    </source>
</evidence>
<keyword evidence="20" id="KW-1185">Reference proteome</keyword>
<comment type="cofactor">
    <cofactor evidence="1 15">
        <name>pyridoxal 5'-phosphate</name>
        <dbReference type="ChEBI" id="CHEBI:597326"/>
    </cofactor>
</comment>
<dbReference type="Gene3D" id="1.20.58.930">
    <property type="match status" value="1"/>
</dbReference>
<dbReference type="PANTHER" id="PTHR43295:SF9">
    <property type="entry name" value="BIOSYNTHETIC ARGININE DECARBOXYLASE"/>
    <property type="match status" value="1"/>
</dbReference>
<dbReference type="CDD" id="cd06830">
    <property type="entry name" value="PLPDE_III_ADC"/>
    <property type="match status" value="1"/>
</dbReference>
<feature type="active site" description="Proton donor" evidence="16">
    <location>
        <position position="501"/>
    </location>
</feature>
<proteinExistence type="inferred from homology"/>
<dbReference type="InterPro" id="IPR000183">
    <property type="entry name" value="Orn/DAP/Arg_de-COase"/>
</dbReference>
<evidence type="ECO:0000256" key="11">
    <source>
        <dbReference type="ARBA" id="ARBA00023066"/>
    </source>
</evidence>
<dbReference type="KEGG" id="sbw:TGUWTKB_4540"/>
<keyword evidence="11" id="KW-0745">Spermidine biosynthesis</keyword>
<dbReference type="NCBIfam" id="NF003763">
    <property type="entry name" value="PRK05354.1"/>
    <property type="match status" value="1"/>
</dbReference>
<evidence type="ECO:0000256" key="6">
    <source>
        <dbReference type="ARBA" id="ARBA00022723"/>
    </source>
</evidence>
<keyword evidence="9 15" id="KW-0663">Pyridoxal phosphate</keyword>
<feature type="modified residue" description="N6-(pyridoxal phosphate)lysine" evidence="15">
    <location>
        <position position="101"/>
    </location>
</feature>
<dbReference type="FunFam" id="3.20.20.10:FF:000001">
    <property type="entry name" value="Biosynthetic arginine decarboxylase"/>
    <property type="match status" value="1"/>
</dbReference>
<evidence type="ECO:0000256" key="12">
    <source>
        <dbReference type="ARBA" id="ARBA00023115"/>
    </source>
</evidence>
<protein>
    <recommendedName>
        <fullName evidence="5 14">Arginine decarboxylase</fullName>
        <ecNumber evidence="5 14">4.1.1.19</ecNumber>
    </recommendedName>
</protein>
<keyword evidence="8" id="KW-0460">Magnesium</keyword>
<name>A0A090AS45_9ENTR</name>
<dbReference type="InterPro" id="IPR022644">
    <property type="entry name" value="De-COase2_N"/>
</dbReference>
<dbReference type="Pfam" id="PF02784">
    <property type="entry name" value="Orn_Arg_deC_N"/>
    <property type="match status" value="1"/>
</dbReference>
<dbReference type="GO" id="GO:0008295">
    <property type="term" value="P:spermidine biosynthetic process"/>
    <property type="evidence" value="ECO:0007669"/>
    <property type="project" value="UniProtKB-UniRule"/>
</dbReference>
<dbReference type="InterPro" id="IPR029066">
    <property type="entry name" value="PLP-binding_barrel"/>
</dbReference>
<dbReference type="Gene3D" id="2.40.37.10">
    <property type="entry name" value="Lyase, Ornithine Decarboxylase, Chain A, domain 1"/>
    <property type="match status" value="1"/>
</dbReference>
<dbReference type="Gene3D" id="3.20.20.10">
    <property type="entry name" value="Alanine racemase"/>
    <property type="match status" value="1"/>
</dbReference>
<evidence type="ECO:0000259" key="18">
    <source>
        <dbReference type="Pfam" id="PF17810"/>
    </source>
</evidence>
<keyword evidence="7" id="KW-0210">Decarboxylase</keyword>
<sequence length="632" mass="73373">MKYYKKKICKKYNISFWGEKYYDIDDNGNIIVFPDPINMSSVCVNLTELANDRKKNNQRFPVLFCFPQILRDRLYLINQSFKKACKLYQYTGNYFLVYPIKVNQQKRIIESLMCSKEKFGLEAGSKSELIVVLTYAINKPSIIICNGYKDREYISLAIISTTIGHKVYLVIEKISEIFLILEESKRLNIKPSVGIRIRLAAKNIGKWELSSGEKSKFGLTTSQILKLINILKQSNQINILELLHFHIGSQVPNIKDIISSVKESIQFFVELNNLGVKIKCLDIGGGLGVDYEGTRSKSDYSVNYSVYEYAKNIIYIITQACKKYGLKHPIIITESGRALTAHHAVLISNIIETEKNEHDILPIPPKNSIIKIKEMWNNWQVIKKSKKSSVCYKLFRISNKQLLEIQNGYSLGLYSLKERAWAEQLHLYLCFYIQKFFKNKKKYKKKLIELEERIADKIYVNFSLFQSLPDSWGINQIFPILPLEGLNEKIKRKAIIFDITCDSDGKIERYIDENGVRTTISMPRYNIKKPPLIGFFMVGAYQEILGNMHNLFGNVETVNINLYPNKKIKISVSNINDTVKKTLNNINVNPEETMHFFYNQLKIKNLDEKLFDNFILVFKKVLYGYTYLKEIV</sequence>
<evidence type="ECO:0000313" key="20">
    <source>
        <dbReference type="Proteomes" id="UP000031627"/>
    </source>
</evidence>
<dbReference type="GO" id="GO:0008792">
    <property type="term" value="F:arginine decarboxylase activity"/>
    <property type="evidence" value="ECO:0007669"/>
    <property type="project" value="UniProtKB-UniRule"/>
</dbReference>
<dbReference type="GO" id="GO:0033388">
    <property type="term" value="P:putrescine biosynthetic process from arginine"/>
    <property type="evidence" value="ECO:0007669"/>
    <property type="project" value="TreeGrafter"/>
</dbReference>
<comment type="cofactor">
    <cofactor evidence="2">
        <name>Mg(2+)</name>
        <dbReference type="ChEBI" id="CHEBI:18420"/>
    </cofactor>
</comment>
<evidence type="ECO:0000256" key="7">
    <source>
        <dbReference type="ARBA" id="ARBA00022793"/>
    </source>
</evidence>